<reference evidence="2" key="1">
    <citation type="submission" date="2022-11" db="EMBL/GenBank/DDBJ databases">
        <title>Genome Sequence of Cubamyces cubensis.</title>
        <authorList>
            <person name="Buettner E."/>
        </authorList>
    </citation>
    <scope>NUCLEOTIDE SEQUENCE</scope>
    <source>
        <strain evidence="2">MPL-01</strain>
    </source>
</reference>
<dbReference type="EMBL" id="JAPEVG010000236">
    <property type="protein sequence ID" value="KAJ8473050.1"/>
    <property type="molecule type" value="Genomic_DNA"/>
</dbReference>
<feature type="compositionally biased region" description="Polar residues" evidence="1">
    <location>
        <begin position="88"/>
        <end position="97"/>
    </location>
</feature>
<evidence type="ECO:0000256" key="1">
    <source>
        <dbReference type="SAM" id="MobiDB-lite"/>
    </source>
</evidence>
<protein>
    <submittedName>
        <fullName evidence="2">Uncharacterized protein</fullName>
    </submittedName>
</protein>
<dbReference type="Proteomes" id="UP001215151">
    <property type="component" value="Unassembled WGS sequence"/>
</dbReference>
<gene>
    <name evidence="2" type="ORF">ONZ51_g8096</name>
</gene>
<proteinExistence type="predicted"/>
<dbReference type="AlphaFoldDB" id="A0AAD7TRG4"/>
<evidence type="ECO:0000313" key="3">
    <source>
        <dbReference type="Proteomes" id="UP001215151"/>
    </source>
</evidence>
<keyword evidence="3" id="KW-1185">Reference proteome</keyword>
<feature type="region of interest" description="Disordered" evidence="1">
    <location>
        <begin position="66"/>
        <end position="105"/>
    </location>
</feature>
<comment type="caution">
    <text evidence="2">The sequence shown here is derived from an EMBL/GenBank/DDBJ whole genome shotgun (WGS) entry which is preliminary data.</text>
</comment>
<evidence type="ECO:0000313" key="2">
    <source>
        <dbReference type="EMBL" id="KAJ8473050.1"/>
    </source>
</evidence>
<name>A0AAD7TRG4_9APHY</name>
<sequence>MSPVVLPPRPGRRSAAPYITPILRPAVWGTGPALGSSSSPIPSERIVIHGINRNANKPFCDPPTCAVDSGGSPRTPPEPPMAAGVDNGTPQAPSQPSMVPVVSGE</sequence>
<organism evidence="2 3">
    <name type="scientific">Trametes cubensis</name>
    <dbReference type="NCBI Taxonomy" id="1111947"/>
    <lineage>
        <taxon>Eukaryota</taxon>
        <taxon>Fungi</taxon>
        <taxon>Dikarya</taxon>
        <taxon>Basidiomycota</taxon>
        <taxon>Agaricomycotina</taxon>
        <taxon>Agaricomycetes</taxon>
        <taxon>Polyporales</taxon>
        <taxon>Polyporaceae</taxon>
        <taxon>Trametes</taxon>
    </lineage>
</organism>
<accession>A0AAD7TRG4</accession>